<dbReference type="InterPro" id="IPR023179">
    <property type="entry name" value="GTP-bd_ortho_bundle_sf"/>
</dbReference>
<dbReference type="PIRSF" id="PIRSF006230">
    <property type="entry name" value="MG442"/>
    <property type="match status" value="1"/>
</dbReference>
<keyword evidence="3 4" id="KW-0342">GTP-binding</keyword>
<evidence type="ECO:0000313" key="7">
    <source>
        <dbReference type="Proteomes" id="UP001056164"/>
    </source>
</evidence>
<name>A0ABY5C183_9LACO</name>
<gene>
    <name evidence="6" type="primary">ylqF</name>
    <name evidence="6" type="ORF">M3M37_02320</name>
</gene>
<feature type="domain" description="G" evidence="5">
    <location>
        <begin position="126"/>
        <end position="194"/>
    </location>
</feature>
<dbReference type="EMBL" id="CP097121">
    <property type="protein sequence ID" value="USS91066.1"/>
    <property type="molecule type" value="Genomic_DNA"/>
</dbReference>
<comment type="similarity">
    <text evidence="4">Belongs to the TRAFAC class YlqF/YawG GTPase family. MTG1 subfamily.</text>
</comment>
<dbReference type="CDD" id="cd01856">
    <property type="entry name" value="YlqF"/>
    <property type="match status" value="1"/>
</dbReference>
<dbReference type="SUPFAM" id="SSF52540">
    <property type="entry name" value="P-loop containing nucleoside triphosphate hydrolases"/>
    <property type="match status" value="1"/>
</dbReference>
<comment type="subcellular location">
    <subcellularLocation>
        <location evidence="4">Cytoplasm</location>
    </subcellularLocation>
</comment>
<evidence type="ECO:0000256" key="1">
    <source>
        <dbReference type="ARBA" id="ARBA00014898"/>
    </source>
</evidence>
<dbReference type="InterPro" id="IPR016478">
    <property type="entry name" value="GTPase_MTG1"/>
</dbReference>
<organism evidence="6 7">
    <name type="scientific">Fructilactobacillus carniphilus</name>
    <dbReference type="NCBI Taxonomy" id="2940297"/>
    <lineage>
        <taxon>Bacteria</taxon>
        <taxon>Bacillati</taxon>
        <taxon>Bacillota</taxon>
        <taxon>Bacilli</taxon>
        <taxon>Lactobacillales</taxon>
        <taxon>Lactobacillaceae</taxon>
        <taxon>Fructilactobacillus</taxon>
    </lineage>
</organism>
<dbReference type="PANTHER" id="PTHR45782">
    <property type="entry name" value="MITOCHONDRIAL RIBOSOME-ASSOCIATED GTPASE 1"/>
    <property type="match status" value="1"/>
</dbReference>
<dbReference type="NCBIfam" id="TIGR03596">
    <property type="entry name" value="GTPase_YlqF"/>
    <property type="match status" value="1"/>
</dbReference>
<evidence type="ECO:0000313" key="6">
    <source>
        <dbReference type="EMBL" id="USS91066.1"/>
    </source>
</evidence>
<dbReference type="Gene3D" id="3.40.50.300">
    <property type="entry name" value="P-loop containing nucleotide triphosphate hydrolases"/>
    <property type="match status" value="1"/>
</dbReference>
<keyword evidence="4" id="KW-0963">Cytoplasm</keyword>
<proteinExistence type="inferred from homology"/>
<sequence length="287" mass="32204">MQSNIQWFPGHMAKAIRQFEENIKLVDIVFELVDARIPFTSINPEVSRISQGKPRLMILTKADLANPNLTQQWLAYFRQQGFAALAVDSKVSGVAKKIEKAAQDQLTSKLTAQSERGLERKSLKAICVGVPNVGKSTLLNQLVKRRSAPVGNRPGVTKGQQWLTGNGHLELLDTPGILWPKFQNQTVAEKLALTGAIRESSYHSDDVALYALRFFKAHHRAELMKRYRLTDADLTLPDPDLLLTITANLGMRDDYERASDRIINDVRKGKLGRFTLDDPQDLDSDEN</sequence>
<dbReference type="PANTHER" id="PTHR45782:SF4">
    <property type="entry name" value="MITOCHONDRIAL RIBOSOME-ASSOCIATED GTPASE 1"/>
    <property type="match status" value="1"/>
</dbReference>
<dbReference type="Gene3D" id="1.10.1580.10">
    <property type="match status" value="1"/>
</dbReference>
<protein>
    <recommendedName>
        <fullName evidence="1 4">Ribosome biogenesis GTPase A</fullName>
    </recommendedName>
</protein>
<dbReference type="Pfam" id="PF01926">
    <property type="entry name" value="MMR_HSR1"/>
    <property type="match status" value="1"/>
</dbReference>
<comment type="function">
    <text evidence="4">Required for a late step of 50S ribosomal subunit assembly. Has GTPase activity.</text>
</comment>
<accession>A0ABY5C183</accession>
<dbReference type="PRINTS" id="PR00326">
    <property type="entry name" value="GTP1OBG"/>
</dbReference>
<dbReference type="InterPro" id="IPR027417">
    <property type="entry name" value="P-loop_NTPase"/>
</dbReference>
<reference evidence="6" key="1">
    <citation type="submission" date="2022-05" db="EMBL/GenBank/DDBJ databases">
        <authorList>
            <person name="Oliphant S.A."/>
            <person name="Watson-Haigh N.S."/>
            <person name="Sumby K.M."/>
            <person name="Gardner J.M."/>
            <person name="Jiranek V."/>
        </authorList>
    </citation>
    <scope>NUCLEOTIDE SEQUENCE</scope>
    <source>
        <strain evidence="6">KI4_A6</strain>
    </source>
</reference>
<dbReference type="RefSeq" id="WP_252795553.1">
    <property type="nucleotide sequence ID" value="NZ_CP097121.1"/>
</dbReference>
<evidence type="ECO:0000256" key="3">
    <source>
        <dbReference type="ARBA" id="ARBA00023134"/>
    </source>
</evidence>
<keyword evidence="7" id="KW-1185">Reference proteome</keyword>
<keyword evidence="2 4" id="KW-0547">Nucleotide-binding</keyword>
<dbReference type="InterPro" id="IPR006073">
    <property type="entry name" value="GTP-bd"/>
</dbReference>
<dbReference type="InterPro" id="IPR019991">
    <property type="entry name" value="GTP-bd_ribosome_bgen"/>
</dbReference>
<evidence type="ECO:0000256" key="2">
    <source>
        <dbReference type="ARBA" id="ARBA00022741"/>
    </source>
</evidence>
<evidence type="ECO:0000259" key="5">
    <source>
        <dbReference type="Pfam" id="PF01926"/>
    </source>
</evidence>
<dbReference type="Proteomes" id="UP001056164">
    <property type="component" value="Chromosome"/>
</dbReference>
<evidence type="ECO:0000256" key="4">
    <source>
        <dbReference type="PIRNR" id="PIRNR006230"/>
    </source>
</evidence>